<evidence type="ECO:0000256" key="3">
    <source>
        <dbReference type="ARBA" id="ARBA00022771"/>
    </source>
</evidence>
<reference evidence="9 10" key="1">
    <citation type="journal article" date="2010" name="Nature">
        <title>Genome sequencing and analysis of the model grass Brachypodium distachyon.</title>
        <authorList>
            <consortium name="International Brachypodium Initiative"/>
        </authorList>
    </citation>
    <scope>NUCLEOTIDE SEQUENCE [LARGE SCALE GENOMIC DNA]</scope>
    <source>
        <strain evidence="9">Bd21</strain>
        <strain evidence="10">cv. Bd21</strain>
    </source>
</reference>
<evidence type="ECO:0000313" key="11">
    <source>
        <dbReference type="Proteomes" id="UP000008810"/>
    </source>
</evidence>
<gene>
    <name evidence="10" type="primary">LOC100831542</name>
    <name evidence="9" type="ORF">BRADI_2g25240v3</name>
</gene>
<organism evidence="9">
    <name type="scientific">Brachypodium distachyon</name>
    <name type="common">Purple false brome</name>
    <name type="synonym">Trachynia distachya</name>
    <dbReference type="NCBI Taxonomy" id="15368"/>
    <lineage>
        <taxon>Eukaryota</taxon>
        <taxon>Viridiplantae</taxon>
        <taxon>Streptophyta</taxon>
        <taxon>Embryophyta</taxon>
        <taxon>Tracheophyta</taxon>
        <taxon>Spermatophyta</taxon>
        <taxon>Magnoliopsida</taxon>
        <taxon>Liliopsida</taxon>
        <taxon>Poales</taxon>
        <taxon>Poaceae</taxon>
        <taxon>BOP clade</taxon>
        <taxon>Pooideae</taxon>
        <taxon>Stipodae</taxon>
        <taxon>Brachypodieae</taxon>
        <taxon>Brachypodium</taxon>
    </lineage>
</organism>
<dbReference type="EnsemblPlants" id="KQK06225">
    <property type="protein sequence ID" value="KQK06225"/>
    <property type="gene ID" value="BRADI_2g25240v3"/>
</dbReference>
<reference evidence="10" key="3">
    <citation type="submission" date="2018-08" db="UniProtKB">
        <authorList>
            <consortium name="EnsemblPlants"/>
        </authorList>
    </citation>
    <scope>IDENTIFICATION</scope>
    <source>
        <strain evidence="10">cv. Bd21</strain>
    </source>
</reference>
<dbReference type="EMBL" id="CM000881">
    <property type="protein sequence ID" value="PNT71248.1"/>
    <property type="molecule type" value="Genomic_DNA"/>
</dbReference>
<keyword evidence="4" id="KW-0862">Zinc</keyword>
<dbReference type="InterPro" id="IPR028158">
    <property type="entry name" value="RPA_interact_N_dom"/>
</dbReference>
<feature type="domain" description="RPA-interacting protein central" evidence="7">
    <location>
        <begin position="57"/>
        <end position="139"/>
    </location>
</feature>
<feature type="domain" description="RPA-interacting protein N-terminal" evidence="6">
    <location>
        <begin position="6"/>
        <end position="43"/>
    </location>
</feature>
<evidence type="ECO:0000259" key="7">
    <source>
        <dbReference type="Pfam" id="PF14767"/>
    </source>
</evidence>
<dbReference type="KEGG" id="bdi:100831542"/>
<keyword evidence="11" id="KW-1185">Reference proteome</keyword>
<comment type="subcellular location">
    <subcellularLocation>
        <location evidence="1">Nucleus</location>
    </subcellularLocation>
</comment>
<evidence type="ECO:0008006" key="12">
    <source>
        <dbReference type="Google" id="ProtNLM"/>
    </source>
</evidence>
<dbReference type="Pfam" id="PF14767">
    <property type="entry name" value="RPA_interact_M"/>
    <property type="match status" value="1"/>
</dbReference>
<protein>
    <recommendedName>
        <fullName evidence="12">RPA-interacting protein C-terminal domain-containing protein</fullName>
    </recommendedName>
</protein>
<dbReference type="GO" id="GO:0005634">
    <property type="term" value="C:nucleus"/>
    <property type="evidence" value="ECO:0000318"/>
    <property type="project" value="GO_Central"/>
</dbReference>
<dbReference type="Gramene" id="PNT71247">
    <property type="protein sequence ID" value="PNT71247"/>
    <property type="gene ID" value="BRADI_2g25240v3"/>
</dbReference>
<evidence type="ECO:0000256" key="1">
    <source>
        <dbReference type="ARBA" id="ARBA00004123"/>
    </source>
</evidence>
<dbReference type="Proteomes" id="UP000008810">
    <property type="component" value="Chromosome 2"/>
</dbReference>
<dbReference type="OMA" id="ACDSWTV"/>
<proteinExistence type="predicted"/>
<sequence>MDSTRPRRVPNKSCRPDWREELRTNCMKRVKNDRVHLLWKIRTQGRLPAKDMKTVESAVRNIISDEVQKLKQCVDGKEAQEIDVIWEYQGPQEARPAEFESEDILLEMERLLYEDLREETIRKEIEDLEEQDAYLAQAIFDHMQLSEEGAENAKLWCPVCKQGELRETNNLIRCSLCKLRLDLGEDKINLDFLRERLANVHMEHLDRGCKLPPKFCLQDMFGLSALYIQCEECSTFDVVV</sequence>
<dbReference type="PANTHER" id="PTHR31742">
    <property type="entry name" value="RPA-INTERACTING PROTEIN RPAIN"/>
    <property type="match status" value="1"/>
</dbReference>
<name>I1HJD4_BRADI</name>
<keyword evidence="3" id="KW-0863">Zinc-finger</keyword>
<dbReference type="EMBL" id="CM000881">
    <property type="protein sequence ID" value="KQK06225.1"/>
    <property type="molecule type" value="Genomic_DNA"/>
</dbReference>
<accession>I1HJD4</accession>
<evidence type="ECO:0000256" key="5">
    <source>
        <dbReference type="ARBA" id="ARBA00023242"/>
    </source>
</evidence>
<dbReference type="EMBL" id="CM000881">
    <property type="protein sequence ID" value="PNT71247.1"/>
    <property type="molecule type" value="Genomic_DNA"/>
</dbReference>
<evidence type="ECO:0000259" key="6">
    <source>
        <dbReference type="Pfam" id="PF14766"/>
    </source>
</evidence>
<dbReference type="InterPro" id="IPR028155">
    <property type="entry name" value="RPA_interact_central"/>
</dbReference>
<reference evidence="9" key="2">
    <citation type="submission" date="2017-06" db="EMBL/GenBank/DDBJ databases">
        <title>WGS assembly of Brachypodium distachyon.</title>
        <authorList>
            <consortium name="The International Brachypodium Initiative"/>
            <person name="Lucas S."/>
            <person name="Harmon-Smith M."/>
            <person name="Lail K."/>
            <person name="Tice H."/>
            <person name="Grimwood J."/>
            <person name="Bruce D."/>
            <person name="Barry K."/>
            <person name="Shu S."/>
            <person name="Lindquist E."/>
            <person name="Wang M."/>
            <person name="Pitluck S."/>
            <person name="Vogel J.P."/>
            <person name="Garvin D.F."/>
            <person name="Mockler T.C."/>
            <person name="Schmutz J."/>
            <person name="Rokhsar D."/>
            <person name="Bevan M.W."/>
        </authorList>
    </citation>
    <scope>NUCLEOTIDE SEQUENCE</scope>
    <source>
        <strain evidence="9">Bd21</strain>
    </source>
</reference>
<dbReference type="GO" id="GO:0006606">
    <property type="term" value="P:protein import into nucleus"/>
    <property type="evidence" value="ECO:0000318"/>
    <property type="project" value="GO_Central"/>
</dbReference>
<keyword evidence="2" id="KW-0479">Metal-binding</keyword>
<dbReference type="GeneID" id="100831542"/>
<dbReference type="InterPro" id="IPR028159">
    <property type="entry name" value="RPA_interact_C_dom"/>
</dbReference>
<dbReference type="OrthoDB" id="435311at2759"/>
<evidence type="ECO:0000259" key="8">
    <source>
        <dbReference type="Pfam" id="PF14768"/>
    </source>
</evidence>
<dbReference type="ExpressionAtlas" id="I1HJD4">
    <property type="expression patterns" value="baseline"/>
</dbReference>
<dbReference type="EnsemblPlants" id="PNT71248">
    <property type="protein sequence ID" value="PNT71248"/>
    <property type="gene ID" value="BRADI_2g25240v3"/>
</dbReference>
<evidence type="ECO:0000313" key="10">
    <source>
        <dbReference type="EnsemblPlants" id="KQK06225"/>
    </source>
</evidence>
<dbReference type="RefSeq" id="XP_003568441.1">
    <property type="nucleotide sequence ID" value="XM_003568393.4"/>
</dbReference>
<evidence type="ECO:0000256" key="4">
    <source>
        <dbReference type="ARBA" id="ARBA00022833"/>
    </source>
</evidence>
<dbReference type="PANTHER" id="PTHR31742:SF1">
    <property type="entry name" value="RPA-INTERACTING PROTEIN"/>
    <property type="match status" value="1"/>
</dbReference>
<feature type="domain" description="RPA-interacting protein C-terminal" evidence="8">
    <location>
        <begin position="156"/>
        <end position="237"/>
    </location>
</feature>
<dbReference type="InterPro" id="IPR028156">
    <property type="entry name" value="RIP"/>
</dbReference>
<keyword evidence="5" id="KW-0539">Nucleus</keyword>
<dbReference type="AlphaFoldDB" id="I1HJD4"/>
<dbReference type="GO" id="GO:0008270">
    <property type="term" value="F:zinc ion binding"/>
    <property type="evidence" value="ECO:0007669"/>
    <property type="project" value="UniProtKB-KW"/>
</dbReference>
<evidence type="ECO:0000256" key="2">
    <source>
        <dbReference type="ARBA" id="ARBA00022723"/>
    </source>
</evidence>
<dbReference type="Pfam" id="PF14768">
    <property type="entry name" value="RPA_interact_C"/>
    <property type="match status" value="1"/>
</dbReference>
<dbReference type="Gramene" id="KQK06225">
    <property type="protein sequence ID" value="KQK06225"/>
    <property type="gene ID" value="BRADI_2g25240v3"/>
</dbReference>
<dbReference type="EnsemblPlants" id="PNT71247">
    <property type="protein sequence ID" value="PNT71247"/>
    <property type="gene ID" value="BRADI_2g25240v3"/>
</dbReference>
<dbReference type="Gramene" id="PNT71248">
    <property type="protein sequence ID" value="PNT71248"/>
    <property type="gene ID" value="BRADI_2g25240v3"/>
</dbReference>
<dbReference type="Pfam" id="PF14766">
    <property type="entry name" value="RPA_interact_N"/>
    <property type="match status" value="1"/>
</dbReference>
<evidence type="ECO:0000313" key="9">
    <source>
        <dbReference type="EMBL" id="PNT71247.1"/>
    </source>
</evidence>
<dbReference type="eggNOG" id="ENOG502QTX4">
    <property type="taxonomic scope" value="Eukaryota"/>
</dbReference>